<feature type="region of interest" description="Disordered" evidence="14">
    <location>
        <begin position="440"/>
        <end position="465"/>
    </location>
</feature>
<evidence type="ECO:0000256" key="11">
    <source>
        <dbReference type="ARBA" id="ARBA00034776"/>
    </source>
</evidence>
<evidence type="ECO:0000256" key="2">
    <source>
        <dbReference type="ARBA" id="ARBA00004529"/>
    </source>
</evidence>
<keyword evidence="10" id="KW-0206">Cytoskeleton</keyword>
<accession>A0A8H3I6R6</accession>
<evidence type="ECO:0000256" key="8">
    <source>
        <dbReference type="ARBA" id="ARBA00022990"/>
    </source>
</evidence>
<evidence type="ECO:0000256" key="6">
    <source>
        <dbReference type="ARBA" id="ARBA00022553"/>
    </source>
</evidence>
<feature type="compositionally biased region" description="Low complexity" evidence="14">
    <location>
        <begin position="440"/>
        <end position="450"/>
    </location>
</feature>
<evidence type="ECO:0000256" key="14">
    <source>
        <dbReference type="SAM" id="MobiDB-lite"/>
    </source>
</evidence>
<evidence type="ECO:0000256" key="1">
    <source>
        <dbReference type="ARBA" id="ARBA00004300"/>
    </source>
</evidence>
<reference evidence="15" key="1">
    <citation type="submission" date="2021-03" db="EMBL/GenBank/DDBJ databases">
        <authorList>
            <person name="Tagirdzhanova G."/>
        </authorList>
    </citation>
    <scope>NUCLEOTIDE SEQUENCE</scope>
</reference>
<evidence type="ECO:0000256" key="10">
    <source>
        <dbReference type="ARBA" id="ARBA00023212"/>
    </source>
</evidence>
<evidence type="ECO:0000256" key="13">
    <source>
        <dbReference type="ARBA" id="ARBA00093507"/>
    </source>
</evidence>
<dbReference type="PANTHER" id="PTHR13034:SF2">
    <property type="entry name" value="DYNACTIN SUBUNIT 4"/>
    <property type="match status" value="1"/>
</dbReference>
<dbReference type="AlphaFoldDB" id="A0A8H3I6R6"/>
<keyword evidence="9" id="KW-0175">Coiled coil</keyword>
<proteinExistence type="inferred from homology"/>
<dbReference type="PANTHER" id="PTHR13034">
    <property type="entry name" value="DYNACTIN P62 SUBUNIT"/>
    <property type="match status" value="1"/>
</dbReference>
<organism evidence="15 16">
    <name type="scientific">Gomphillus americanus</name>
    <dbReference type="NCBI Taxonomy" id="1940652"/>
    <lineage>
        <taxon>Eukaryota</taxon>
        <taxon>Fungi</taxon>
        <taxon>Dikarya</taxon>
        <taxon>Ascomycota</taxon>
        <taxon>Pezizomycotina</taxon>
        <taxon>Lecanoromycetes</taxon>
        <taxon>OSLEUM clade</taxon>
        <taxon>Ostropomycetidae</taxon>
        <taxon>Ostropales</taxon>
        <taxon>Graphidaceae</taxon>
        <taxon>Gomphilloideae</taxon>
        <taxon>Gomphillus</taxon>
    </lineage>
</organism>
<sequence length="494" mass="53266">MDGEGVAAAPWILECQYCNWTSLDIGITFDKPNNIHGQLAKILGKARSKVSLLLDKLSDEPEPTEPVKAFRADPDSRFATLLSFYKSELAKENPNDNPFASISGANTDYSSPSSFARIMSLYTNTNNYGRKASGKSTPMRGAVDASEGLVLVNHLADEKAIDILHRTGLSQTINTEQRIAQPHNPRFQNEMIPQATLLCTKRSRRCRTCRHILVKPEAKINNTRYKIKLLALNHIPSMTLKPLTSLPSTLSHLPPNKPLQFLLTLRNPMFEAIKVSLGTPAQTPGPRAHSVTILCPDFTLGANADVWDEALGIGLSNSNQNKRGSKLLLKDLNNTEESKVAEAGKVWERGRNWTTVVVEVVACQSLKGPPPPLPRGGPPLSFGASLEGLLEAEDREVTEDDDVLEIPLFVRLEYEQAVTEGGSTGLAVGNVATTTAAGATTSATSADGISAAGGGEGEGGRDGDIGKRTRELAYWAVLGVGRVANPSAKMPEQK</sequence>
<keyword evidence="4" id="KW-0963">Cytoplasm</keyword>
<comment type="subunit">
    <text evidence="13">Subunit of dynactin, a multiprotein complex part of a tripartite complex with dynein and a adapter, such as BICDL1, BICD2 or HOOK3. The dynactin complex is built around ACTR1A/ACTB filament and consists of an actin-related filament composed of a shoulder domain, a pointed end and a barbed end. Its length is defined by its flexible shoulder domain. The soulder is composed of 2 DCTN1 subunits, 4 DCTN2 and 2 DCTN3. The 4 DCNT2 (via N-terminus) bind the ACTR1A filament and act as molecular rulers to determine the length. The pointed end is important for binding dynein-dynactin cargo adapters. Consists of 4 subunits: ACTR10, DCNT4, DCTN5 and DCTN6. The barbed end is composed of a CAPZA1:CAPZB heterodimers, which binds ACTR1A/ACTB filament and dynactin and stabilizes dynactin. Interacts with ATP7B, but not ATP7A, in a copper-dependent manner. Interacts with ANK2; this interaction is required for localization at costameres. Interacts with N4BP2L1.</text>
</comment>
<dbReference type="GO" id="GO:0001725">
    <property type="term" value="C:stress fiber"/>
    <property type="evidence" value="ECO:0007669"/>
    <property type="project" value="UniProtKB-SubCell"/>
</dbReference>
<name>A0A8H3I6R6_9LECA</name>
<protein>
    <recommendedName>
        <fullName evidence="12">Dynactin subunit 4</fullName>
    </recommendedName>
</protein>
<keyword evidence="6" id="KW-0597">Phosphoprotein</keyword>
<evidence type="ECO:0000256" key="4">
    <source>
        <dbReference type="ARBA" id="ARBA00022490"/>
    </source>
</evidence>
<gene>
    <name evidence="15" type="ORF">GOMPHAMPRED_006772</name>
</gene>
<dbReference type="Proteomes" id="UP000664169">
    <property type="component" value="Unassembled WGS sequence"/>
</dbReference>
<evidence type="ECO:0000256" key="12">
    <source>
        <dbReference type="ARBA" id="ARBA00034864"/>
    </source>
</evidence>
<evidence type="ECO:0000256" key="5">
    <source>
        <dbReference type="ARBA" id="ARBA00022499"/>
    </source>
</evidence>
<evidence type="ECO:0000256" key="9">
    <source>
        <dbReference type="ARBA" id="ARBA00023054"/>
    </source>
</evidence>
<dbReference type="EMBL" id="CAJPDQ010000005">
    <property type="protein sequence ID" value="CAF9909475.1"/>
    <property type="molecule type" value="Genomic_DNA"/>
</dbReference>
<comment type="similarity">
    <text evidence="11">Belongs to the dynactin subunit 4 family.</text>
</comment>
<dbReference type="Pfam" id="PF05502">
    <property type="entry name" value="Dynactin_p62"/>
    <property type="match status" value="1"/>
</dbReference>
<keyword evidence="16" id="KW-1185">Reference proteome</keyword>
<keyword evidence="7" id="KW-0832">Ubl conjugation</keyword>
<comment type="subcellular location">
    <subcellularLocation>
        <location evidence="1">Cytoplasm</location>
        <location evidence="1">Cytoskeleton</location>
        <location evidence="1">Microtubule organizing center</location>
        <location evidence="1">Centrosome</location>
    </subcellularLocation>
    <subcellularLocation>
        <location evidence="2">Cytoplasm</location>
        <location evidence="2">Cytoskeleton</location>
        <location evidence="2">Stress fiber</location>
    </subcellularLocation>
    <subcellularLocation>
        <location evidence="3">Cytoplasm</location>
        <location evidence="3">Myofibril</location>
    </subcellularLocation>
</comment>
<evidence type="ECO:0000313" key="15">
    <source>
        <dbReference type="EMBL" id="CAF9909475.1"/>
    </source>
</evidence>
<keyword evidence="8" id="KW-0007">Acetylation</keyword>
<evidence type="ECO:0000256" key="3">
    <source>
        <dbReference type="ARBA" id="ARBA00004657"/>
    </source>
</evidence>
<dbReference type="GO" id="GO:0005869">
    <property type="term" value="C:dynactin complex"/>
    <property type="evidence" value="ECO:0007669"/>
    <property type="project" value="InterPro"/>
</dbReference>
<evidence type="ECO:0000256" key="7">
    <source>
        <dbReference type="ARBA" id="ARBA00022843"/>
    </source>
</evidence>
<dbReference type="InterPro" id="IPR008603">
    <property type="entry name" value="DCTN4"/>
</dbReference>
<keyword evidence="5" id="KW-1017">Isopeptide bond</keyword>
<evidence type="ECO:0000313" key="16">
    <source>
        <dbReference type="Proteomes" id="UP000664169"/>
    </source>
</evidence>
<dbReference type="OrthoDB" id="283815at2759"/>
<comment type="caution">
    <text evidence="15">The sequence shown here is derived from an EMBL/GenBank/DDBJ whole genome shotgun (WGS) entry which is preliminary data.</text>
</comment>